<dbReference type="InterPro" id="IPR007021">
    <property type="entry name" value="DUF659"/>
</dbReference>
<dbReference type="EMBL" id="LLXL01001901">
    <property type="protein sequence ID" value="PKK62501.1"/>
    <property type="molecule type" value="Genomic_DNA"/>
</dbReference>
<evidence type="ECO:0000313" key="2">
    <source>
        <dbReference type="EMBL" id="PKK62501.1"/>
    </source>
</evidence>
<dbReference type="SUPFAM" id="SSF53098">
    <property type="entry name" value="Ribonuclease H-like"/>
    <property type="match status" value="1"/>
</dbReference>
<dbReference type="Proteomes" id="UP000233469">
    <property type="component" value="Unassembled WGS sequence"/>
</dbReference>
<dbReference type="VEuPathDB" id="FungiDB:RhiirFUN_006929"/>
<organism evidence="2 3">
    <name type="scientific">Rhizophagus irregularis</name>
    <dbReference type="NCBI Taxonomy" id="588596"/>
    <lineage>
        <taxon>Eukaryota</taxon>
        <taxon>Fungi</taxon>
        <taxon>Fungi incertae sedis</taxon>
        <taxon>Mucoromycota</taxon>
        <taxon>Glomeromycotina</taxon>
        <taxon>Glomeromycetes</taxon>
        <taxon>Glomerales</taxon>
        <taxon>Glomeraceae</taxon>
        <taxon>Rhizophagus</taxon>
    </lineage>
</organism>
<dbReference type="VEuPathDB" id="FungiDB:FUN_020354"/>
<comment type="caution">
    <text evidence="2">The sequence shown here is derived from an EMBL/GenBank/DDBJ whole genome shotgun (WGS) entry which is preliminary data.</text>
</comment>
<dbReference type="VEuPathDB" id="FungiDB:FUN_004778"/>
<name>A0A2N1MLH9_9GLOM</name>
<accession>A0A2N1MLH9</accession>
<gene>
    <name evidence="2" type="ORF">RhiirC2_717650</name>
</gene>
<dbReference type="Pfam" id="PF04937">
    <property type="entry name" value="DUF659"/>
    <property type="match status" value="1"/>
</dbReference>
<reference evidence="2 3" key="1">
    <citation type="submission" date="2016-04" db="EMBL/GenBank/DDBJ databases">
        <title>Genome analyses suggest a sexual origin of heterokaryosis in a supposedly ancient asexual fungus.</title>
        <authorList>
            <person name="Ropars J."/>
            <person name="Sedzielewska K."/>
            <person name="Noel J."/>
            <person name="Charron P."/>
            <person name="Farinelli L."/>
            <person name="Marton T."/>
            <person name="Kruger M."/>
            <person name="Pelin A."/>
            <person name="Brachmann A."/>
            <person name="Corradi N."/>
        </authorList>
    </citation>
    <scope>NUCLEOTIDE SEQUENCE [LARGE SCALE GENOMIC DNA]</scope>
    <source>
        <strain evidence="2 3">C2</strain>
    </source>
</reference>
<proteinExistence type="predicted"/>
<sequence>MTHDQCKFLYRLRDLSIIKHTAQNLASEIEDVLQKIGQDKFAAVVMDNAANCALVRSIISEKYPFIINTRYIAHCVNLITKDVLASTIKKIPVERGLVNFQNHVINSINKCWESFNVMPYILVYFLHPGYQGNGLKNMWTKISEYAQKLWENMGYNIDDQEILITQMLNFKAKQAEYNSRQNNDDIQKLIDESAFFEIENDNDDHEGEGGYEEYFEEVEIPKHNVYILIEEYVDLAILENDE</sequence>
<feature type="domain" description="DUF659" evidence="1">
    <location>
        <begin position="14"/>
        <end position="86"/>
    </location>
</feature>
<dbReference type="VEuPathDB" id="FungiDB:RhiirA1_459269"/>
<evidence type="ECO:0000259" key="1">
    <source>
        <dbReference type="Pfam" id="PF04937"/>
    </source>
</evidence>
<dbReference type="AlphaFoldDB" id="A0A2N1MLH9"/>
<protein>
    <recommendedName>
        <fullName evidence="1">DUF659 domain-containing protein</fullName>
    </recommendedName>
</protein>
<reference evidence="2 3" key="2">
    <citation type="submission" date="2017-10" db="EMBL/GenBank/DDBJ databases">
        <title>Extensive intraspecific genome diversity in a model arbuscular mycorrhizal fungus.</title>
        <authorList>
            <person name="Chen E.C.H."/>
            <person name="Morin E."/>
            <person name="Baudet D."/>
            <person name="Noel J."/>
            <person name="Ndikumana S."/>
            <person name="Charron P."/>
            <person name="St-Onge C."/>
            <person name="Giorgi J."/>
            <person name="Grigoriev I.V."/>
            <person name="Roux C."/>
            <person name="Martin F.M."/>
            <person name="Corradi N."/>
        </authorList>
    </citation>
    <scope>NUCLEOTIDE SEQUENCE [LARGE SCALE GENOMIC DNA]</scope>
    <source>
        <strain evidence="2 3">C2</strain>
    </source>
</reference>
<evidence type="ECO:0000313" key="3">
    <source>
        <dbReference type="Proteomes" id="UP000233469"/>
    </source>
</evidence>
<dbReference type="InterPro" id="IPR012337">
    <property type="entry name" value="RNaseH-like_sf"/>
</dbReference>